<sequence>MRLNSPDNFFTVYQTKTEIELRAGCNDFGGTRVICTTTSYENAKGLAQLAAKMNHLPLVDHVSLLTHQN</sequence>
<accession>A0A7C3PL00</accession>
<dbReference type="EMBL" id="DSRU01000324">
    <property type="protein sequence ID" value="HFN00497.1"/>
    <property type="molecule type" value="Genomic_DNA"/>
</dbReference>
<name>A0A7C3PL00_9CYAN</name>
<protein>
    <submittedName>
        <fullName evidence="1">Uncharacterized protein</fullName>
    </submittedName>
</protein>
<comment type="caution">
    <text evidence="1">The sequence shown here is derived from an EMBL/GenBank/DDBJ whole genome shotgun (WGS) entry which is preliminary data.</text>
</comment>
<proteinExistence type="predicted"/>
<reference evidence="1" key="1">
    <citation type="journal article" date="2020" name="mSystems">
        <title>Genome- and Community-Level Interaction Insights into Carbon Utilization and Element Cycling Functions of Hydrothermarchaeota in Hydrothermal Sediment.</title>
        <authorList>
            <person name="Zhou Z."/>
            <person name="Liu Y."/>
            <person name="Xu W."/>
            <person name="Pan J."/>
            <person name="Luo Z.H."/>
            <person name="Li M."/>
        </authorList>
    </citation>
    <scope>NUCLEOTIDE SEQUENCE [LARGE SCALE GENOMIC DNA]</scope>
    <source>
        <strain evidence="1">SpSt-418</strain>
    </source>
</reference>
<gene>
    <name evidence="1" type="ORF">ENR64_22660</name>
</gene>
<organism evidence="1">
    <name type="scientific">Oscillatoriales cyanobacterium SpSt-418</name>
    <dbReference type="NCBI Taxonomy" id="2282169"/>
    <lineage>
        <taxon>Bacteria</taxon>
        <taxon>Bacillati</taxon>
        <taxon>Cyanobacteriota</taxon>
        <taxon>Cyanophyceae</taxon>
        <taxon>Oscillatoriophycideae</taxon>
        <taxon>Oscillatoriales</taxon>
    </lineage>
</organism>
<evidence type="ECO:0000313" key="1">
    <source>
        <dbReference type="EMBL" id="HFN00497.1"/>
    </source>
</evidence>
<dbReference type="AlphaFoldDB" id="A0A7C3PL00"/>